<dbReference type="Pfam" id="PF14559">
    <property type="entry name" value="TPR_19"/>
    <property type="match status" value="1"/>
</dbReference>
<dbReference type="Gene3D" id="1.25.40.10">
    <property type="entry name" value="Tetratricopeptide repeat domain"/>
    <property type="match status" value="2"/>
</dbReference>
<dbReference type="InterPro" id="IPR011990">
    <property type="entry name" value="TPR-like_helical_dom_sf"/>
</dbReference>
<evidence type="ECO:0000313" key="5">
    <source>
        <dbReference type="Proteomes" id="UP000250025"/>
    </source>
</evidence>
<dbReference type="PROSITE" id="PS50005">
    <property type="entry name" value="TPR"/>
    <property type="match status" value="1"/>
</dbReference>
<accession>A0A2Z2HFU5</accession>
<keyword evidence="1" id="KW-0802">TPR repeat</keyword>
<dbReference type="PANTHER" id="PTHR12558">
    <property type="entry name" value="CELL DIVISION CYCLE 16,23,27"/>
    <property type="match status" value="1"/>
</dbReference>
<reference evidence="4 5" key="1">
    <citation type="journal article" date="2017" name="Int. J. Syst. Evol. Microbiol.">
        <title>Kushneria konosiri sp. nov., isolated from the Korean salt-fermented seafood Daemi-jeot.</title>
        <authorList>
            <person name="Yun J.H."/>
            <person name="Park S.K."/>
            <person name="Lee J.Y."/>
            <person name="Jung M.J."/>
            <person name="Bae J.W."/>
        </authorList>
    </citation>
    <scope>NUCLEOTIDE SEQUENCE [LARGE SCALE GENOMIC DNA]</scope>
    <source>
        <strain evidence="4 5">X49</strain>
    </source>
</reference>
<evidence type="ECO:0000256" key="3">
    <source>
        <dbReference type="SAM" id="SignalP"/>
    </source>
</evidence>
<evidence type="ECO:0000256" key="1">
    <source>
        <dbReference type="PROSITE-ProRule" id="PRU00339"/>
    </source>
</evidence>
<feature type="chain" id="PRO_5016285766" evidence="3">
    <location>
        <begin position="47"/>
        <end position="623"/>
    </location>
</feature>
<evidence type="ECO:0000256" key="2">
    <source>
        <dbReference type="SAM" id="MobiDB-lite"/>
    </source>
</evidence>
<keyword evidence="5" id="KW-1185">Reference proteome</keyword>
<dbReference type="Pfam" id="PF13424">
    <property type="entry name" value="TPR_12"/>
    <property type="match status" value="1"/>
</dbReference>
<dbReference type="PANTHER" id="PTHR12558:SF13">
    <property type="entry name" value="CELL DIVISION CYCLE PROTEIN 27 HOMOLOG"/>
    <property type="match status" value="1"/>
</dbReference>
<dbReference type="Pfam" id="PF07721">
    <property type="entry name" value="TPR_4"/>
    <property type="match status" value="1"/>
</dbReference>
<dbReference type="AlphaFoldDB" id="A0A2Z2HFU5"/>
<dbReference type="EMBL" id="CP021323">
    <property type="protein sequence ID" value="ARS54300.1"/>
    <property type="molecule type" value="Genomic_DNA"/>
</dbReference>
<feature type="compositionally biased region" description="Low complexity" evidence="2">
    <location>
        <begin position="610"/>
        <end position="623"/>
    </location>
</feature>
<dbReference type="InterPro" id="IPR019734">
    <property type="entry name" value="TPR_rpt"/>
</dbReference>
<dbReference type="SUPFAM" id="SSF48452">
    <property type="entry name" value="TPR-like"/>
    <property type="match status" value="2"/>
</dbReference>
<protein>
    <submittedName>
        <fullName evidence="4">Uncharacterized protein</fullName>
    </submittedName>
</protein>
<evidence type="ECO:0000313" key="4">
    <source>
        <dbReference type="EMBL" id="ARS54300.1"/>
    </source>
</evidence>
<dbReference type="KEGG" id="kus:B9G99_16540"/>
<sequence length="623" mass="68933">MERFHHPHSPLQVSPSMRTRMRQRTLWLSMAALLLPTTLWPMPAMAADTQASTSASTQAPDDTTRWQDEAAPKRLDGATFGALLGADIAAQRGDIGLAARTYLQQSRRHDDTALAKRATQMARMSNDPQLIVAAANRWAALDRESATPRRILAAAAAGQGEWATAMALLLEVDASGQDADLESFLEEAITSGANPEELQAPLASYLKRHPDQPHALITRALLQSLQGNNDAADQDLERAQTLDANLPALWLARSQIALDQDDAGSALDHARRGHDLSPDDNRFVLAMAQANLAMNDVDAAERQFDRLMQDMPDNLQLRLALARLYLRNDHPEAARRLLKPALDDDGAGSGELYMLAGLASEQLDDIDQALALYARVPAGEDFMAARVRGVQLLSEQKRVDDALKWLQTQESNYPDQYAELMQLSLSLLDQNDQRSRADQLLDSTIRTRAPDNDSLLYLRAIRAIEHQDLKGMERDMRTLLDRDPDNVDALNAFGYTLTEQTDRHEEALKLLERAHRLAPDSAPVIDSLGWVHFHLGELDQAITLLKQAYAMMPDEEVAAHLSEALWASGDSEQARRIIAGAMARFRTHPTINDLLSRYPLLTPLSPPPQTTTSPTVTSQEITP</sequence>
<dbReference type="SMART" id="SM00028">
    <property type="entry name" value="TPR"/>
    <property type="match status" value="4"/>
</dbReference>
<feature type="signal peptide" evidence="3">
    <location>
        <begin position="1"/>
        <end position="46"/>
    </location>
</feature>
<feature type="region of interest" description="Disordered" evidence="2">
    <location>
        <begin position="602"/>
        <end position="623"/>
    </location>
</feature>
<proteinExistence type="predicted"/>
<feature type="repeat" description="TPR" evidence="1">
    <location>
        <begin position="522"/>
        <end position="555"/>
    </location>
</feature>
<dbReference type="Proteomes" id="UP000250025">
    <property type="component" value="Chromosome"/>
</dbReference>
<organism evidence="4 5">
    <name type="scientific">Kushneria konosiri</name>
    <dbReference type="NCBI Taxonomy" id="698828"/>
    <lineage>
        <taxon>Bacteria</taxon>
        <taxon>Pseudomonadati</taxon>
        <taxon>Pseudomonadota</taxon>
        <taxon>Gammaproteobacteria</taxon>
        <taxon>Oceanospirillales</taxon>
        <taxon>Halomonadaceae</taxon>
        <taxon>Kushneria</taxon>
    </lineage>
</organism>
<name>A0A2Z2HFU5_9GAMM</name>
<feature type="region of interest" description="Disordered" evidence="2">
    <location>
        <begin position="47"/>
        <end position="69"/>
    </location>
</feature>
<keyword evidence="3" id="KW-0732">Signal</keyword>
<gene>
    <name evidence="4" type="ORF">B9G99_16540</name>
</gene>
<feature type="compositionally biased region" description="Low complexity" evidence="2">
    <location>
        <begin position="47"/>
        <end position="61"/>
    </location>
</feature>
<dbReference type="InterPro" id="IPR011717">
    <property type="entry name" value="TPR-4"/>
</dbReference>